<evidence type="ECO:0000259" key="4">
    <source>
        <dbReference type="Pfam" id="PF01425"/>
    </source>
</evidence>
<feature type="active site" description="Charge relay system" evidence="3">
    <location>
        <position position="193"/>
    </location>
</feature>
<proteinExistence type="inferred from homology"/>
<dbReference type="STRING" id="75913.A0A0K0EVK8"/>
<dbReference type="AlphaFoldDB" id="A0A0K0EVK8"/>
<dbReference type="Proteomes" id="UP000035680">
    <property type="component" value="Unassembled WGS sequence"/>
</dbReference>
<comment type="similarity">
    <text evidence="1">Belongs to the amidase family.</text>
</comment>
<dbReference type="SUPFAM" id="SSF75304">
    <property type="entry name" value="Amidase signature (AS) enzymes"/>
    <property type="match status" value="1"/>
</dbReference>
<evidence type="ECO:0000256" key="2">
    <source>
        <dbReference type="ARBA" id="ARBA00022801"/>
    </source>
</evidence>
<dbReference type="WBParaSite" id="SVE_0055800.1">
    <property type="protein sequence ID" value="SVE_0055800.1"/>
    <property type="gene ID" value="SVE_0055800"/>
</dbReference>
<evidence type="ECO:0000313" key="5">
    <source>
        <dbReference type="Proteomes" id="UP000035680"/>
    </source>
</evidence>
<accession>A0A0K0EVK8</accession>
<dbReference type="InterPro" id="IPR020556">
    <property type="entry name" value="Amidase_CS"/>
</dbReference>
<dbReference type="PROSITE" id="PS00571">
    <property type="entry name" value="AMIDASES"/>
    <property type="match status" value="1"/>
</dbReference>
<dbReference type="Pfam" id="PF01425">
    <property type="entry name" value="Amidase"/>
    <property type="match status" value="1"/>
</dbReference>
<name>A0A0K0EVK8_STRVS</name>
<reference evidence="5" key="1">
    <citation type="submission" date="2014-07" db="EMBL/GenBank/DDBJ databases">
        <authorList>
            <person name="Martin A.A"/>
            <person name="De Silva N."/>
        </authorList>
    </citation>
    <scope>NUCLEOTIDE SEQUENCE</scope>
</reference>
<evidence type="ECO:0000256" key="3">
    <source>
        <dbReference type="PIRSR" id="PIRSR001221-1"/>
    </source>
</evidence>
<organism evidence="5 6">
    <name type="scientific">Strongyloides venezuelensis</name>
    <name type="common">Threadworm</name>
    <dbReference type="NCBI Taxonomy" id="75913"/>
    <lineage>
        <taxon>Eukaryota</taxon>
        <taxon>Metazoa</taxon>
        <taxon>Ecdysozoa</taxon>
        <taxon>Nematoda</taxon>
        <taxon>Chromadorea</taxon>
        <taxon>Rhabditida</taxon>
        <taxon>Tylenchina</taxon>
        <taxon>Panagrolaimomorpha</taxon>
        <taxon>Strongyloidoidea</taxon>
        <taxon>Strongyloididae</taxon>
        <taxon>Strongyloides</taxon>
    </lineage>
</organism>
<evidence type="ECO:0000313" key="6">
    <source>
        <dbReference type="WBParaSite" id="SVE_0055800.1"/>
    </source>
</evidence>
<dbReference type="InterPro" id="IPR036928">
    <property type="entry name" value="AS_sf"/>
</dbReference>
<protein>
    <submittedName>
        <fullName evidence="6">Fatty-acid amide hydrolase 1 (inferred by orthology to a human protein)</fullName>
    </submittedName>
</protein>
<dbReference type="GO" id="GO:0009062">
    <property type="term" value="P:fatty acid catabolic process"/>
    <property type="evidence" value="ECO:0007669"/>
    <property type="project" value="TreeGrafter"/>
</dbReference>
<sequence length="551" mass="61925">MAQKQLSLAKERVILRINEFNTKFDEFMNKHKCQKEFMEEILSKKLEELVECQSKKEVRYTATDLLITFVNKSRAVTSEFNCIQYFFVEALKRAEELDNLSNDEKDRLPLFGLPFSVKGNFFMPGYPCDCGLTKKYNEIETKKNSIVEHLESLGGNPFCYTTVPQALISLCCSSPLYGVTKNPYNKECTPGGSSGGEACLVATGGTPFGIGSDLAGSLRIPAAMCGISTVKPCKETLFALHSEKGLGGLSCLALCFGFFTKYAYQQELLWKIFFRDDSYCKKVPLNIPGGIKFDNFVKPKKIAYFKTTGFIDTVPSNRRAVNDVLEVLKKDGCQVVEFKLPDGVELAKMVFNLILSDNGDWLCKSYQGEVVDEFIKPFYRAVLVPQFIKNLSSYITQWISPQISVMSSVGISDTISLREVHNKVERMKQDFISQFQVEGFDFIICPTFPIPGVPFQNIAYLGATALDTALWNALDFPAGILTTDRVIDEDIVKLDEEYKNVGWNLLLKNVYDGCKTSLGMPIGVQVVTLPYQEGKLIQFMSYIENLMSKKD</sequence>
<dbReference type="InterPro" id="IPR052096">
    <property type="entry name" value="Endocannabinoid_amidase"/>
</dbReference>
<dbReference type="Gene3D" id="3.90.1300.10">
    <property type="entry name" value="Amidase signature (AS) domain"/>
    <property type="match status" value="1"/>
</dbReference>
<reference evidence="6" key="2">
    <citation type="submission" date="2015-08" db="UniProtKB">
        <authorList>
            <consortium name="WormBaseParasite"/>
        </authorList>
    </citation>
    <scope>IDENTIFICATION</scope>
</reference>
<keyword evidence="5" id="KW-1185">Reference proteome</keyword>
<dbReference type="PANTHER" id="PTHR45847">
    <property type="entry name" value="FATTY ACID AMIDE HYDROLASE"/>
    <property type="match status" value="1"/>
</dbReference>
<dbReference type="GO" id="GO:0004040">
    <property type="term" value="F:amidase activity"/>
    <property type="evidence" value="ECO:0007669"/>
    <property type="project" value="TreeGrafter"/>
</dbReference>
<feature type="domain" description="Amidase" evidence="4">
    <location>
        <begin position="65"/>
        <end position="536"/>
    </location>
</feature>
<keyword evidence="2" id="KW-0378">Hydrolase</keyword>
<dbReference type="PIRSF" id="PIRSF001221">
    <property type="entry name" value="Amidase_fungi"/>
    <property type="match status" value="1"/>
</dbReference>
<feature type="active site" description="Charge relay system" evidence="3">
    <location>
        <position position="217"/>
    </location>
</feature>
<dbReference type="InterPro" id="IPR023631">
    <property type="entry name" value="Amidase_dom"/>
</dbReference>
<dbReference type="GO" id="GO:0017064">
    <property type="term" value="F:fatty acid amide hydrolase activity"/>
    <property type="evidence" value="ECO:0007669"/>
    <property type="project" value="TreeGrafter"/>
</dbReference>
<evidence type="ECO:0000256" key="1">
    <source>
        <dbReference type="ARBA" id="ARBA00009199"/>
    </source>
</evidence>
<dbReference type="PANTHER" id="PTHR45847:SF6">
    <property type="entry name" value="FATTY ACID AMIDE HYDROLASE"/>
    <property type="match status" value="1"/>
</dbReference>
<feature type="active site" description="Charge relay system" evidence="3">
    <location>
        <position position="118"/>
    </location>
</feature>